<keyword evidence="3" id="KW-1185">Reference proteome</keyword>
<keyword evidence="1" id="KW-0812">Transmembrane</keyword>
<dbReference type="RefSeq" id="WP_072784516.1">
    <property type="nucleotide sequence ID" value="NZ_CP045292.1"/>
</dbReference>
<evidence type="ECO:0008006" key="4">
    <source>
        <dbReference type="Google" id="ProtNLM"/>
    </source>
</evidence>
<feature type="transmembrane region" description="Helical" evidence="1">
    <location>
        <begin position="6"/>
        <end position="29"/>
    </location>
</feature>
<feature type="transmembrane region" description="Helical" evidence="1">
    <location>
        <begin position="87"/>
        <end position="106"/>
    </location>
</feature>
<feature type="transmembrane region" description="Helical" evidence="1">
    <location>
        <begin position="118"/>
        <end position="142"/>
    </location>
</feature>
<organism evidence="2 3">
    <name type="scientific">Flavobacterium haoranii</name>
    <dbReference type="NCBI Taxonomy" id="683124"/>
    <lineage>
        <taxon>Bacteria</taxon>
        <taxon>Pseudomonadati</taxon>
        <taxon>Bacteroidota</taxon>
        <taxon>Flavobacteriia</taxon>
        <taxon>Flavobacteriales</taxon>
        <taxon>Flavobacteriaceae</taxon>
        <taxon>Flavobacterium</taxon>
    </lineage>
</organism>
<reference evidence="3" key="1">
    <citation type="submission" date="2016-11" db="EMBL/GenBank/DDBJ databases">
        <authorList>
            <person name="Varghese N."/>
            <person name="Submissions S."/>
        </authorList>
    </citation>
    <scope>NUCLEOTIDE SEQUENCE [LARGE SCALE GENOMIC DNA]</scope>
    <source>
        <strain evidence="3">DSM 22807</strain>
    </source>
</reference>
<dbReference type="EMBL" id="FQZH01000003">
    <property type="protein sequence ID" value="SHJ41571.1"/>
    <property type="molecule type" value="Genomic_DNA"/>
</dbReference>
<accession>A0A1M6J4L3</accession>
<keyword evidence="1" id="KW-1133">Transmembrane helix</keyword>
<evidence type="ECO:0000313" key="3">
    <source>
        <dbReference type="Proteomes" id="UP000184232"/>
    </source>
</evidence>
<proteinExistence type="predicted"/>
<keyword evidence="1" id="KW-0472">Membrane</keyword>
<gene>
    <name evidence="2" type="ORF">SAMN05444337_1965</name>
</gene>
<dbReference type="Proteomes" id="UP000184232">
    <property type="component" value="Unassembled WGS sequence"/>
</dbReference>
<dbReference type="AlphaFoldDB" id="A0A1M6J4L3"/>
<name>A0A1M6J4L3_9FLAO</name>
<protein>
    <recommendedName>
        <fullName evidence="4">Copper resistance protein D</fullName>
    </recommendedName>
</protein>
<sequence length="147" mass="16722">MRHHILLIIHLITATIWVGGHLILLIRYVPKSLKLKKIYPINNFRKNFEPIGMPSLIILFFTGVLLANDYDITYTKWFSFNGGIETIISLKLFLFLITIILALSAVKFIFPNLKGKPTFLLIVFITIVTLIATTMLILGSFVRLGGF</sequence>
<feature type="transmembrane region" description="Helical" evidence="1">
    <location>
        <begin position="50"/>
        <end position="67"/>
    </location>
</feature>
<dbReference type="STRING" id="683124.SAMN05444337_1965"/>
<evidence type="ECO:0000256" key="1">
    <source>
        <dbReference type="SAM" id="Phobius"/>
    </source>
</evidence>
<evidence type="ECO:0000313" key="2">
    <source>
        <dbReference type="EMBL" id="SHJ41571.1"/>
    </source>
</evidence>
<dbReference type="OrthoDB" id="1162754at2"/>